<dbReference type="Proteomes" id="UP001159405">
    <property type="component" value="Unassembled WGS sequence"/>
</dbReference>
<organism evidence="2 3">
    <name type="scientific">Porites lobata</name>
    <dbReference type="NCBI Taxonomy" id="104759"/>
    <lineage>
        <taxon>Eukaryota</taxon>
        <taxon>Metazoa</taxon>
        <taxon>Cnidaria</taxon>
        <taxon>Anthozoa</taxon>
        <taxon>Hexacorallia</taxon>
        <taxon>Scleractinia</taxon>
        <taxon>Fungiina</taxon>
        <taxon>Poritidae</taxon>
        <taxon>Porites</taxon>
    </lineage>
</organism>
<sequence>MAEDLQLELQSSIYAADWSSLERMAKFFKVEYEGKTKLFVAKRVALRLDDEIEKLKEAEVVPYLKDVKEMLTEKPHGIKNDEEDGKPVLSDSKPPPVAKEDPVQKLLATSALRRQFKISGQIGEPEQKDKISFSSLMRQIQMGLAQGYGESEIVDGVIRSITPGMVLRSYLETYEDLTLDRLKKILRSHYGAKNTSELYQTLASLCQSPKESPQAFLMNALDLRQQILFACGEEEGEISLQYDSGHIQRLFLRSVETGLQDESIRAKIRPFLKDSNVTDEVLMQQMSMATSAEKERDKKLKNNTKTKQPPLSVSAEAVKQESTAPARQEAVVNPPKSHQCSHCCKTE</sequence>
<evidence type="ECO:0008006" key="4">
    <source>
        <dbReference type="Google" id="ProtNLM"/>
    </source>
</evidence>
<evidence type="ECO:0000256" key="1">
    <source>
        <dbReference type="SAM" id="MobiDB-lite"/>
    </source>
</evidence>
<dbReference type="EMBL" id="CALNXK010000079">
    <property type="protein sequence ID" value="CAH3146647.1"/>
    <property type="molecule type" value="Genomic_DNA"/>
</dbReference>
<reference evidence="2 3" key="1">
    <citation type="submission" date="2022-05" db="EMBL/GenBank/DDBJ databases">
        <authorList>
            <consortium name="Genoscope - CEA"/>
            <person name="William W."/>
        </authorList>
    </citation>
    <scope>NUCLEOTIDE SEQUENCE [LARGE SCALE GENOMIC DNA]</scope>
</reference>
<accession>A0ABN8PM14</accession>
<keyword evidence="3" id="KW-1185">Reference proteome</keyword>
<proteinExistence type="predicted"/>
<evidence type="ECO:0000313" key="3">
    <source>
        <dbReference type="Proteomes" id="UP001159405"/>
    </source>
</evidence>
<evidence type="ECO:0000313" key="2">
    <source>
        <dbReference type="EMBL" id="CAH3146647.1"/>
    </source>
</evidence>
<protein>
    <recommendedName>
        <fullName evidence="4">Gag protein</fullName>
    </recommendedName>
</protein>
<feature type="region of interest" description="Disordered" evidence="1">
    <location>
        <begin position="288"/>
        <end position="347"/>
    </location>
</feature>
<gene>
    <name evidence="2" type="ORF">PLOB_00045198</name>
</gene>
<name>A0ABN8PM14_9CNID</name>
<comment type="caution">
    <text evidence="2">The sequence shown here is derived from an EMBL/GenBank/DDBJ whole genome shotgun (WGS) entry which is preliminary data.</text>
</comment>
<feature type="region of interest" description="Disordered" evidence="1">
    <location>
        <begin position="75"/>
        <end position="100"/>
    </location>
</feature>